<feature type="non-terminal residue" evidence="4">
    <location>
        <position position="164"/>
    </location>
</feature>
<dbReference type="PANTHER" id="PTHR43521:SF1">
    <property type="entry name" value="ALPHA-AMINOADIPIC SEMIALDEHYDE DEHYDROGENASE"/>
    <property type="match status" value="1"/>
</dbReference>
<feature type="domain" description="Aldehyde dehydrogenase" evidence="3">
    <location>
        <begin position="14"/>
        <end position="163"/>
    </location>
</feature>
<dbReference type="InterPro" id="IPR016162">
    <property type="entry name" value="Ald_DH_N"/>
</dbReference>
<dbReference type="EMBL" id="UINC01086996">
    <property type="protein sequence ID" value="SVC35960.1"/>
    <property type="molecule type" value="Genomic_DNA"/>
</dbReference>
<dbReference type="SUPFAM" id="SSF53720">
    <property type="entry name" value="ALDH-like"/>
    <property type="match status" value="1"/>
</dbReference>
<dbReference type="PANTHER" id="PTHR43521">
    <property type="entry name" value="ALPHA-AMINOADIPIC SEMIALDEHYDE DEHYDROGENASE"/>
    <property type="match status" value="1"/>
</dbReference>
<protein>
    <recommendedName>
        <fullName evidence="3">Aldehyde dehydrogenase domain-containing protein</fullName>
    </recommendedName>
</protein>
<dbReference type="InterPro" id="IPR044638">
    <property type="entry name" value="ALDH7A1-like"/>
</dbReference>
<dbReference type="InterPro" id="IPR016161">
    <property type="entry name" value="Ald_DH/histidinol_DH"/>
</dbReference>
<gene>
    <name evidence="4" type="ORF">METZ01_LOCUS288814</name>
</gene>
<name>A0A382LH59_9ZZZZ</name>
<evidence type="ECO:0000256" key="2">
    <source>
        <dbReference type="ARBA" id="ARBA00023027"/>
    </source>
</evidence>
<dbReference type="AlphaFoldDB" id="A0A382LH59"/>
<accession>A0A382LH59</accession>
<dbReference type="Gene3D" id="3.40.605.10">
    <property type="entry name" value="Aldehyde Dehydrogenase, Chain A, domain 1"/>
    <property type="match status" value="1"/>
</dbReference>
<reference evidence="4" key="1">
    <citation type="submission" date="2018-05" db="EMBL/GenBank/DDBJ databases">
        <authorList>
            <person name="Lanie J.A."/>
            <person name="Ng W.-L."/>
            <person name="Kazmierczak K.M."/>
            <person name="Andrzejewski T.M."/>
            <person name="Davidsen T.M."/>
            <person name="Wayne K.J."/>
            <person name="Tettelin H."/>
            <person name="Glass J.I."/>
            <person name="Rusch D."/>
            <person name="Podicherti R."/>
            <person name="Tsui H.-C.T."/>
            <person name="Winkler M.E."/>
        </authorList>
    </citation>
    <scope>NUCLEOTIDE SEQUENCE</scope>
</reference>
<dbReference type="GO" id="GO:0004029">
    <property type="term" value="F:aldehyde dehydrogenase (NAD+) activity"/>
    <property type="evidence" value="ECO:0007669"/>
    <property type="project" value="InterPro"/>
</dbReference>
<evidence type="ECO:0000256" key="1">
    <source>
        <dbReference type="ARBA" id="ARBA00023002"/>
    </source>
</evidence>
<evidence type="ECO:0000313" key="4">
    <source>
        <dbReference type="EMBL" id="SVC35960.1"/>
    </source>
</evidence>
<organism evidence="4">
    <name type="scientific">marine metagenome</name>
    <dbReference type="NCBI Taxonomy" id="408172"/>
    <lineage>
        <taxon>unclassified sequences</taxon>
        <taxon>metagenomes</taxon>
        <taxon>ecological metagenomes</taxon>
    </lineage>
</organism>
<proteinExistence type="predicted"/>
<evidence type="ECO:0000259" key="3">
    <source>
        <dbReference type="Pfam" id="PF00171"/>
    </source>
</evidence>
<keyword evidence="2" id="KW-0520">NAD</keyword>
<keyword evidence="1" id="KW-0560">Oxidoreductase</keyword>
<dbReference type="Pfam" id="PF00171">
    <property type="entry name" value="Aldedh"/>
    <property type="match status" value="1"/>
</dbReference>
<dbReference type="InterPro" id="IPR015590">
    <property type="entry name" value="Aldehyde_DH_dom"/>
</dbReference>
<sequence>MAIKNYKNYIDGKWVVSSSGETFNNVSPANKKEILGRFQKSNANDLNKAVKSAVKAQEGWRNLPAPKRGEILFRVGELLIKHKESLAEDMTREMGKILNETRGDVQEAIDLTYYTAGEGRRMLGETVPSELNNKFCMTVRMPVGVVAAITPWNFPIAIPSWKLI</sequence>